<dbReference type="InterPro" id="IPR011969">
    <property type="entry name" value="Clan_AA_Asp_peptidase_C"/>
</dbReference>
<sequence>MHAAYSGEGAGGVLQPPQRREAGLLKMLAFWLGVMGLAYWGMKTYMAPCPATQIAVGQWSIPRDLDSHFYVEGAVNGVRTVFLVDTGASLVGVSESLAAKAGIFGGNVVTFQTANGNVPGRLVRNVMVSIGDNLGVPVTVGTGLQISSMRANALLGQSFLSKFDVTITKDQLVLKSR</sequence>
<gene>
    <name evidence="1" type="ORF">BLL52_4121</name>
</gene>
<name>A0A1Q8Y9K0_9BURK</name>
<dbReference type="Pfam" id="PF13975">
    <property type="entry name" value="gag-asp_proteas"/>
    <property type="match status" value="1"/>
</dbReference>
<proteinExistence type="predicted"/>
<dbReference type="SUPFAM" id="SSF50630">
    <property type="entry name" value="Acid proteases"/>
    <property type="match status" value="1"/>
</dbReference>
<dbReference type="InterPro" id="IPR034122">
    <property type="entry name" value="Retropepsin-like_bacterial"/>
</dbReference>
<dbReference type="Proteomes" id="UP000185911">
    <property type="component" value="Unassembled WGS sequence"/>
</dbReference>
<comment type="caution">
    <text evidence="1">The sequence shown here is derived from an EMBL/GenBank/DDBJ whole genome shotgun (WGS) entry which is preliminary data.</text>
</comment>
<dbReference type="NCBIfam" id="TIGR02281">
    <property type="entry name" value="clan_AA_DTGA"/>
    <property type="match status" value="1"/>
</dbReference>
<evidence type="ECO:0000313" key="2">
    <source>
        <dbReference type="Proteomes" id="UP000185911"/>
    </source>
</evidence>
<dbReference type="AlphaFoldDB" id="A0A1Q8Y9K0"/>
<organism evidence="1 2">
    <name type="scientific">Rhodoferax antarcticus ANT.BR</name>
    <dbReference type="NCBI Taxonomy" id="1111071"/>
    <lineage>
        <taxon>Bacteria</taxon>
        <taxon>Pseudomonadati</taxon>
        <taxon>Pseudomonadota</taxon>
        <taxon>Betaproteobacteria</taxon>
        <taxon>Burkholderiales</taxon>
        <taxon>Comamonadaceae</taxon>
        <taxon>Rhodoferax</taxon>
    </lineage>
</organism>
<reference evidence="1 2" key="1">
    <citation type="submission" date="2017-01" db="EMBL/GenBank/DDBJ databases">
        <title>Genome sequence of Rhodoferax antarcticus ANT.BR, a psychrophilic purple nonsulfur bacterium from an Antarctic microbial mat.</title>
        <authorList>
            <person name="Baker J."/>
            <person name="Riester C."/>
            <person name="Skinner B."/>
            <person name="Newell A."/>
            <person name="Swingley W."/>
            <person name="Madigan M."/>
            <person name="Jung D."/>
            <person name="Asao M."/>
            <person name="Chen M."/>
            <person name="Loughlin P."/>
            <person name="Pan H."/>
            <person name="Lin S."/>
            <person name="Li N."/>
            <person name="Shaw J."/>
            <person name="Prado M."/>
            <person name="Sherman C."/>
            <person name="Li X."/>
            <person name="Tang J."/>
            <person name="Blankenship R."/>
            <person name="Zhao T."/>
            <person name="Touchman J."/>
            <person name="Sattley M."/>
        </authorList>
    </citation>
    <scope>NUCLEOTIDE SEQUENCE [LARGE SCALE GENOMIC DNA]</scope>
    <source>
        <strain evidence="1 2">ANT.BR</strain>
    </source>
</reference>
<dbReference type="Gene3D" id="2.40.70.10">
    <property type="entry name" value="Acid Proteases"/>
    <property type="match status" value="1"/>
</dbReference>
<protein>
    <submittedName>
        <fullName evidence="1">Uncharacterized protein</fullName>
    </submittedName>
</protein>
<dbReference type="EMBL" id="MSYM01000020">
    <property type="protein sequence ID" value="OLP04649.1"/>
    <property type="molecule type" value="Genomic_DNA"/>
</dbReference>
<dbReference type="InterPro" id="IPR021109">
    <property type="entry name" value="Peptidase_aspartic_dom_sf"/>
</dbReference>
<evidence type="ECO:0000313" key="1">
    <source>
        <dbReference type="EMBL" id="OLP04649.1"/>
    </source>
</evidence>
<dbReference type="CDD" id="cd05483">
    <property type="entry name" value="retropepsin_like_bacteria"/>
    <property type="match status" value="1"/>
</dbReference>
<keyword evidence="2" id="KW-1185">Reference proteome</keyword>
<accession>A0A1Q8Y9K0</accession>